<keyword evidence="2" id="KW-0472">Membrane</keyword>
<feature type="transmembrane region" description="Helical" evidence="2">
    <location>
        <begin position="64"/>
        <end position="84"/>
    </location>
</feature>
<keyword evidence="2" id="KW-0812">Transmembrane</keyword>
<organism evidence="4 5">
    <name type="scientific">Granulicella mallensis (strain ATCC BAA-1857 / DSM 23137 / MP5ACTX8)</name>
    <dbReference type="NCBI Taxonomy" id="682795"/>
    <lineage>
        <taxon>Bacteria</taxon>
        <taxon>Pseudomonadati</taxon>
        <taxon>Acidobacteriota</taxon>
        <taxon>Terriglobia</taxon>
        <taxon>Terriglobales</taxon>
        <taxon>Acidobacteriaceae</taxon>
        <taxon>Granulicella</taxon>
    </lineage>
</organism>
<feature type="transmembrane region" description="Helical" evidence="2">
    <location>
        <begin position="212"/>
        <end position="235"/>
    </location>
</feature>
<feature type="transmembrane region" description="Helical" evidence="2">
    <location>
        <begin position="272"/>
        <end position="292"/>
    </location>
</feature>
<dbReference type="Proteomes" id="UP000007113">
    <property type="component" value="Chromosome"/>
</dbReference>
<dbReference type="PANTHER" id="PTHR23028">
    <property type="entry name" value="ACETYLTRANSFERASE"/>
    <property type="match status" value="1"/>
</dbReference>
<dbReference type="HOGENOM" id="CLU_005679_1_4_0"/>
<dbReference type="STRING" id="682795.AciX8_2564"/>
<evidence type="ECO:0000259" key="3">
    <source>
        <dbReference type="Pfam" id="PF01757"/>
    </source>
</evidence>
<dbReference type="PANTHER" id="PTHR23028:SF53">
    <property type="entry name" value="ACYL_TRANSF_3 DOMAIN-CONTAINING PROTEIN"/>
    <property type="match status" value="1"/>
</dbReference>
<dbReference type="GO" id="GO:0016747">
    <property type="term" value="F:acyltransferase activity, transferring groups other than amino-acyl groups"/>
    <property type="evidence" value="ECO:0007669"/>
    <property type="project" value="InterPro"/>
</dbReference>
<feature type="transmembrane region" description="Helical" evidence="2">
    <location>
        <begin position="313"/>
        <end position="333"/>
    </location>
</feature>
<evidence type="ECO:0000256" key="2">
    <source>
        <dbReference type="SAM" id="Phobius"/>
    </source>
</evidence>
<name>G8P083_GRAMM</name>
<gene>
    <name evidence="4" type="ordered locus">AciX8_2564</name>
</gene>
<dbReference type="AlphaFoldDB" id="G8P083"/>
<dbReference type="GO" id="GO:0016020">
    <property type="term" value="C:membrane"/>
    <property type="evidence" value="ECO:0007669"/>
    <property type="project" value="TreeGrafter"/>
</dbReference>
<evidence type="ECO:0000313" key="4">
    <source>
        <dbReference type="EMBL" id="AEU36877.1"/>
    </source>
</evidence>
<sequence length="381" mass="43324">MQVSQLDQQESSRSEFKGESSRHYPALDGLRGIAILAVFCYHFGGGSKSSNWLIQIWSGIADTGWMGVDLFFVLSGFLITGILYDTAHKPHRVKNFYARRSLRIFPLYYGVLLLFLLLTPVLQLHWKPGHLLYFFYLSNMMPLFTPGLASPGPKMMVGHFWTLAVEEQFYLVWPFIVWHVRDRRRLLQVSVAIMLAALILRIILVYRGVTFFHIFPLLPTRIDTLVCGGIAALLVRGPLPERIPVKRVFVVSSLTTLIVLISMRFTTHGNQVLATFGYTVVAVCFACLVFFAQQGRGWIARIGRLRFLRFFGRYSYGLYIYHGLLFVFLVQAVHPIQRLVHSDLLGGAIVVISSLAITLGAAILSYHYFEAPILNLKKRFS</sequence>
<dbReference type="InterPro" id="IPR002656">
    <property type="entry name" value="Acyl_transf_3_dom"/>
</dbReference>
<feature type="transmembrane region" description="Helical" evidence="2">
    <location>
        <begin position="26"/>
        <end position="44"/>
    </location>
</feature>
<keyword evidence="5" id="KW-1185">Reference proteome</keyword>
<accession>G8P083</accession>
<proteinExistence type="predicted"/>
<dbReference type="EMBL" id="CP003130">
    <property type="protein sequence ID" value="AEU36877.1"/>
    <property type="molecule type" value="Genomic_DNA"/>
</dbReference>
<evidence type="ECO:0000256" key="1">
    <source>
        <dbReference type="SAM" id="MobiDB-lite"/>
    </source>
</evidence>
<feature type="region of interest" description="Disordered" evidence="1">
    <location>
        <begin position="1"/>
        <end position="22"/>
    </location>
</feature>
<feature type="domain" description="Acyltransferase 3" evidence="3">
    <location>
        <begin position="25"/>
        <end position="364"/>
    </location>
</feature>
<reference evidence="4 5" key="1">
    <citation type="submission" date="2011-11" db="EMBL/GenBank/DDBJ databases">
        <title>Complete sequence of Granulicella mallensis MP5ACTX8.</title>
        <authorList>
            <consortium name="US DOE Joint Genome Institute"/>
            <person name="Lucas S."/>
            <person name="Copeland A."/>
            <person name="Lapidus A."/>
            <person name="Cheng J.-F."/>
            <person name="Goodwin L."/>
            <person name="Pitluck S."/>
            <person name="Peters L."/>
            <person name="Lu M."/>
            <person name="Detter J.C."/>
            <person name="Han C."/>
            <person name="Tapia R."/>
            <person name="Land M."/>
            <person name="Hauser L."/>
            <person name="Kyrpides N."/>
            <person name="Ivanova N."/>
            <person name="Mikhailova N."/>
            <person name="Pagani I."/>
            <person name="Rawat S."/>
            <person name="Mannisto M."/>
            <person name="Haggblom M."/>
            <person name="Woyke T."/>
        </authorList>
    </citation>
    <scope>NUCLEOTIDE SEQUENCE [LARGE SCALE GENOMIC DNA]</scope>
    <source>
        <strain evidence="5">ATCC BAA-1857 / DSM 23137 / MP5ACTX8</strain>
    </source>
</reference>
<dbReference type="RefSeq" id="WP_014265755.1">
    <property type="nucleotide sequence ID" value="NC_016631.1"/>
</dbReference>
<feature type="transmembrane region" description="Helical" evidence="2">
    <location>
        <begin position="186"/>
        <end position="206"/>
    </location>
</feature>
<keyword evidence="4" id="KW-0012">Acyltransferase</keyword>
<dbReference type="KEGG" id="gma:AciX8_2564"/>
<dbReference type="Pfam" id="PF01757">
    <property type="entry name" value="Acyl_transf_3"/>
    <property type="match status" value="1"/>
</dbReference>
<feature type="compositionally biased region" description="Basic and acidic residues" evidence="1">
    <location>
        <begin position="10"/>
        <end position="22"/>
    </location>
</feature>
<protein>
    <submittedName>
        <fullName evidence="4">Acyltransferase 3</fullName>
    </submittedName>
</protein>
<keyword evidence="4" id="KW-0808">Transferase</keyword>
<dbReference type="eggNOG" id="COG1835">
    <property type="taxonomic scope" value="Bacteria"/>
</dbReference>
<feature type="transmembrane region" description="Helical" evidence="2">
    <location>
        <begin position="105"/>
        <end position="125"/>
    </location>
</feature>
<dbReference type="InterPro" id="IPR050879">
    <property type="entry name" value="Acyltransferase_3"/>
</dbReference>
<dbReference type="OrthoDB" id="9796461at2"/>
<keyword evidence="2" id="KW-1133">Transmembrane helix</keyword>
<feature type="transmembrane region" description="Helical" evidence="2">
    <location>
        <begin position="345"/>
        <end position="369"/>
    </location>
</feature>
<evidence type="ECO:0000313" key="5">
    <source>
        <dbReference type="Proteomes" id="UP000007113"/>
    </source>
</evidence>
<feature type="transmembrane region" description="Helical" evidence="2">
    <location>
        <begin position="247"/>
        <end position="266"/>
    </location>
</feature>
<dbReference type="GO" id="GO:0009103">
    <property type="term" value="P:lipopolysaccharide biosynthetic process"/>
    <property type="evidence" value="ECO:0007669"/>
    <property type="project" value="TreeGrafter"/>
</dbReference>